<dbReference type="PROSITE" id="PS51473">
    <property type="entry name" value="GNK2"/>
    <property type="match status" value="2"/>
</dbReference>
<evidence type="ECO:0000256" key="2">
    <source>
        <dbReference type="ARBA" id="ARBA00022581"/>
    </source>
</evidence>
<evidence type="ECO:0000256" key="7">
    <source>
        <dbReference type="ARBA" id="ARBA00024184"/>
    </source>
</evidence>
<evidence type="ECO:0000259" key="10">
    <source>
        <dbReference type="PROSITE" id="PS51473"/>
    </source>
</evidence>
<dbReference type="GO" id="GO:0046739">
    <property type="term" value="P:transport of virus in multicellular host"/>
    <property type="evidence" value="ECO:0007669"/>
    <property type="project" value="TreeGrafter"/>
</dbReference>
<dbReference type="FunFam" id="3.30.430.20:FF:000008">
    <property type="entry name" value="cysteine-rich repeat secretory protein 3"/>
    <property type="match status" value="1"/>
</dbReference>
<keyword evidence="6" id="KW-1015">Disulfide bond</keyword>
<evidence type="ECO:0000256" key="5">
    <source>
        <dbReference type="ARBA" id="ARBA00022949"/>
    </source>
</evidence>
<feature type="signal peptide" evidence="9">
    <location>
        <begin position="1"/>
        <end position="28"/>
    </location>
</feature>
<keyword evidence="5" id="KW-0965">Cell junction</keyword>
<dbReference type="Pfam" id="PF01657">
    <property type="entry name" value="Stress-antifung"/>
    <property type="match status" value="2"/>
</dbReference>
<dbReference type="InterPro" id="IPR002902">
    <property type="entry name" value="GNK2"/>
</dbReference>
<accession>A0A443Q0I8</accession>
<name>A0A443Q0I8_9MAGN</name>
<evidence type="ECO:0000256" key="4">
    <source>
        <dbReference type="ARBA" id="ARBA00022737"/>
    </source>
</evidence>
<protein>
    <submittedName>
        <fullName evidence="11">Gnk2 domain-containing protein</fullName>
    </submittedName>
</protein>
<dbReference type="GO" id="GO:0005886">
    <property type="term" value="C:plasma membrane"/>
    <property type="evidence" value="ECO:0007669"/>
    <property type="project" value="UniProtKB-SubCell"/>
</dbReference>
<proteinExistence type="inferred from homology"/>
<organism evidence="11 12">
    <name type="scientific">Cinnamomum micranthum f. kanehirae</name>
    <dbReference type="NCBI Taxonomy" id="337451"/>
    <lineage>
        <taxon>Eukaryota</taxon>
        <taxon>Viridiplantae</taxon>
        <taxon>Streptophyta</taxon>
        <taxon>Embryophyta</taxon>
        <taxon>Tracheophyta</taxon>
        <taxon>Spermatophyta</taxon>
        <taxon>Magnoliopsida</taxon>
        <taxon>Magnoliidae</taxon>
        <taxon>Laurales</taxon>
        <taxon>Lauraceae</taxon>
        <taxon>Cinnamomum</taxon>
    </lineage>
</organism>
<keyword evidence="12" id="KW-1185">Reference proteome</keyword>
<comment type="caution">
    <text evidence="11">The sequence shown here is derived from an EMBL/GenBank/DDBJ whole genome shotgun (WGS) entry which is preliminary data.</text>
</comment>
<dbReference type="CDD" id="cd23509">
    <property type="entry name" value="Gnk2-like"/>
    <property type="match status" value="2"/>
</dbReference>
<evidence type="ECO:0000313" key="12">
    <source>
        <dbReference type="Proteomes" id="UP000283530"/>
    </source>
</evidence>
<comment type="similarity">
    <text evidence="8">Belongs to the cysteine-rich repeat secretory protein family. Plasmodesmata-located proteins (PDLD) subfamily.</text>
</comment>
<dbReference type="OrthoDB" id="1926347at2759"/>
<evidence type="ECO:0000256" key="9">
    <source>
        <dbReference type="SAM" id="SignalP"/>
    </source>
</evidence>
<dbReference type="GO" id="GO:0010497">
    <property type="term" value="P:plasmodesmata-mediated intercellular transport"/>
    <property type="evidence" value="ECO:0007669"/>
    <property type="project" value="TreeGrafter"/>
</dbReference>
<dbReference type="GO" id="GO:0009506">
    <property type="term" value="C:plasmodesma"/>
    <property type="evidence" value="ECO:0007669"/>
    <property type="project" value="UniProtKB-SubCell"/>
</dbReference>
<dbReference type="InterPro" id="IPR038408">
    <property type="entry name" value="GNK2_sf"/>
</dbReference>
<feature type="domain" description="Gnk2-homologous" evidence="10">
    <location>
        <begin position="136"/>
        <end position="236"/>
    </location>
</feature>
<evidence type="ECO:0000256" key="8">
    <source>
        <dbReference type="ARBA" id="ARBA00038393"/>
    </source>
</evidence>
<dbReference type="PANTHER" id="PTHR32080:SF24">
    <property type="entry name" value="PLASMODESMATA-LOCATED PROTEIN 2"/>
    <property type="match status" value="1"/>
</dbReference>
<comment type="subcellular location">
    <subcellularLocation>
        <location evidence="7">Cell junction</location>
        <location evidence="7">Plasmodesma</location>
    </subcellularLocation>
    <subcellularLocation>
        <location evidence="1">Cell membrane</location>
        <topology evidence="1">Single-pass type I membrane protein</topology>
    </subcellularLocation>
</comment>
<dbReference type="Gene3D" id="3.30.430.20">
    <property type="entry name" value="Gnk2 domain, C-X8-C-X2-C motif"/>
    <property type="match status" value="2"/>
</dbReference>
<evidence type="ECO:0000256" key="3">
    <source>
        <dbReference type="ARBA" id="ARBA00022729"/>
    </source>
</evidence>
<keyword evidence="2" id="KW-0945">Host-virus interaction</keyword>
<evidence type="ECO:0000313" key="11">
    <source>
        <dbReference type="EMBL" id="RWR96529.1"/>
    </source>
</evidence>
<keyword evidence="3 9" id="KW-0732">Signal</keyword>
<evidence type="ECO:0000256" key="1">
    <source>
        <dbReference type="ARBA" id="ARBA00004251"/>
    </source>
</evidence>
<dbReference type="InterPro" id="IPR051378">
    <property type="entry name" value="Cell2Cell_Antifungal"/>
</dbReference>
<gene>
    <name evidence="11" type="ORF">CKAN_02592000</name>
</gene>
<dbReference type="PANTHER" id="PTHR32080">
    <property type="entry name" value="ANTIFUNGAL PROTEIN GINKBILOBIN-2-LIKE"/>
    <property type="match status" value="1"/>
</dbReference>
<sequence length="278" mass="29377">MGFSKSPLFSPFLVLLIVFSSLISPNSAADIFSLVYKGCANHTTSDLSSFQSTLTALFNALLSQSSASRFLKTSSGSGQNAISGLFQCRGDLTNADCSTCVSRITQMAPSLCGSGAIAGRIQLAGCYLHYEVAGFPQLSGTELQFKTCSKSDASFEEKRGTAFSQLETGIAGGSGFYATTYASVYVIAQCQGDLSVGDCGECVKEAVQRAEVECGKAIAGQVYLNRCYMSYSYYSNGVSGDSPSGSRQQMGKTAAIVVGGAFALFFVITERMDTWVLQ</sequence>
<keyword evidence="4" id="KW-0677">Repeat</keyword>
<feature type="chain" id="PRO_5019544984" evidence="9">
    <location>
        <begin position="29"/>
        <end position="278"/>
    </location>
</feature>
<dbReference type="EMBL" id="QPKB01000012">
    <property type="protein sequence ID" value="RWR96529.1"/>
    <property type="molecule type" value="Genomic_DNA"/>
</dbReference>
<evidence type="ECO:0000256" key="6">
    <source>
        <dbReference type="ARBA" id="ARBA00023157"/>
    </source>
</evidence>
<dbReference type="Proteomes" id="UP000283530">
    <property type="component" value="Unassembled WGS sequence"/>
</dbReference>
<dbReference type="AlphaFoldDB" id="A0A443Q0I8"/>
<reference evidence="11 12" key="1">
    <citation type="journal article" date="2019" name="Nat. Plants">
        <title>Stout camphor tree genome fills gaps in understanding of flowering plant genome evolution.</title>
        <authorList>
            <person name="Chaw S.M."/>
            <person name="Liu Y.C."/>
            <person name="Wu Y.W."/>
            <person name="Wang H.Y."/>
            <person name="Lin C.I."/>
            <person name="Wu C.S."/>
            <person name="Ke H.M."/>
            <person name="Chang L.Y."/>
            <person name="Hsu C.Y."/>
            <person name="Yang H.T."/>
            <person name="Sudianto E."/>
            <person name="Hsu M.H."/>
            <person name="Wu K.P."/>
            <person name="Wang L.N."/>
            <person name="Leebens-Mack J.H."/>
            <person name="Tsai I.J."/>
        </authorList>
    </citation>
    <scope>NUCLEOTIDE SEQUENCE [LARGE SCALE GENOMIC DNA]</scope>
    <source>
        <strain evidence="12">cv. Chaw 1501</strain>
        <tissue evidence="11">Young leaves</tissue>
    </source>
</reference>
<feature type="domain" description="Gnk2-homologous" evidence="10">
    <location>
        <begin position="32"/>
        <end position="135"/>
    </location>
</feature>